<feature type="compositionally biased region" description="Polar residues" evidence="1">
    <location>
        <begin position="167"/>
        <end position="178"/>
    </location>
</feature>
<feature type="compositionally biased region" description="Basic and acidic residues" evidence="1">
    <location>
        <begin position="492"/>
        <end position="508"/>
    </location>
</feature>
<feature type="compositionally biased region" description="Basic and acidic residues" evidence="1">
    <location>
        <begin position="354"/>
        <end position="392"/>
    </location>
</feature>
<proteinExistence type="predicted"/>
<evidence type="ECO:0000256" key="1">
    <source>
        <dbReference type="SAM" id="MobiDB-lite"/>
    </source>
</evidence>
<feature type="region of interest" description="Disordered" evidence="1">
    <location>
        <begin position="631"/>
        <end position="710"/>
    </location>
</feature>
<keyword evidence="3" id="KW-1185">Reference proteome</keyword>
<feature type="compositionally biased region" description="Basic residues" evidence="1">
    <location>
        <begin position="552"/>
        <end position="564"/>
    </location>
</feature>
<protein>
    <submittedName>
        <fullName evidence="2">Uncharacterized protein</fullName>
    </submittedName>
</protein>
<feature type="region of interest" description="Disordered" evidence="1">
    <location>
        <begin position="128"/>
        <end position="229"/>
    </location>
</feature>
<feature type="region of interest" description="Disordered" evidence="1">
    <location>
        <begin position="552"/>
        <end position="585"/>
    </location>
</feature>
<name>E4WUW2_OIKDI</name>
<reference evidence="2 3" key="1">
    <citation type="journal article" date="2010" name="Science">
        <title>Plasticity of animal genome architecture unmasked by rapid evolution of a pelagic tunicate.</title>
        <authorList>
            <person name="Denoeud F."/>
            <person name="Henriet S."/>
            <person name="Mungpakdee S."/>
            <person name="Aury J.M."/>
            <person name="Da Silva C."/>
            <person name="Brinkmann H."/>
            <person name="Mikhaleva J."/>
            <person name="Olsen L.C."/>
            <person name="Jubin C."/>
            <person name="Canestro C."/>
            <person name="Bouquet J.M."/>
            <person name="Danks G."/>
            <person name="Poulain J."/>
            <person name="Campsteijn C."/>
            <person name="Adamski M."/>
            <person name="Cross I."/>
            <person name="Yadetie F."/>
            <person name="Muffato M."/>
            <person name="Louis A."/>
            <person name="Butcher S."/>
            <person name="Tsagkogeorga G."/>
            <person name="Konrad A."/>
            <person name="Singh S."/>
            <person name="Jensen M.F."/>
            <person name="Cong E.H."/>
            <person name="Eikeseth-Otteraa H."/>
            <person name="Noel B."/>
            <person name="Anthouard V."/>
            <person name="Porcel B.M."/>
            <person name="Kachouri-Lafond R."/>
            <person name="Nishino A."/>
            <person name="Ugolini M."/>
            <person name="Chourrout P."/>
            <person name="Nishida H."/>
            <person name="Aasland R."/>
            <person name="Huzurbazar S."/>
            <person name="Westhof E."/>
            <person name="Delsuc F."/>
            <person name="Lehrach H."/>
            <person name="Reinhardt R."/>
            <person name="Weissenbach J."/>
            <person name="Roy S.W."/>
            <person name="Artiguenave F."/>
            <person name="Postlethwait J.H."/>
            <person name="Manak J.R."/>
            <person name="Thompson E.M."/>
            <person name="Jaillon O."/>
            <person name="Du Pasquier L."/>
            <person name="Boudinot P."/>
            <person name="Liberles D.A."/>
            <person name="Volff J.N."/>
            <person name="Philippe H."/>
            <person name="Lenhard B."/>
            <person name="Roest Crollius H."/>
            <person name="Wincker P."/>
            <person name="Chourrout D."/>
        </authorList>
    </citation>
    <scope>NUCLEOTIDE SEQUENCE [LARGE SCALE GENOMIC DNA]</scope>
</reference>
<gene>
    <name evidence="2" type="ORF">GSOID_T00009417001</name>
</gene>
<sequence length="710" mass="80076">MNGVRNHSESDSEIYRLSPVDSLSRSSHNFFHTGDHSEIIYLGNEEPDGCSTAEETILVVPNSKKGEVGNSNNMHQEYKSVKINPQLQSGFNNGPGHQMKPSHPKMTSEDNSRAFILNFSGGYTRPTIDSMFDSDDESFSPASSLKTPENEVDDIDPDDIPSILDGLNQQNLPKSSSKIPDVEMENDDSNSNQYDEALTNSFATPTPKKRQRKAAFRKVENRDEQSSRQARLAEALRNREEMLEKSRCTSDDSINPLTRELLVLSGDRHGPFVGRPNIVRPTDSLYDAAFAHSRVETKRWTMPTLSDITLRVPPTTLQISVLDIEPAKFASDFSECENKTHAPSRFSTPVAGEMSRDEVKKRTEQALRRREEKELEKERRLVARREKAERRAAGVTLKSSRTTPHPVETIASVVEAEKPPLSFATPSAPRSRHKKKDSRRPKKLSFSKPSTSDMEASREDFSLSYEAAMMEGNFEEISLALQKNDTRSEEISENLRRFSVPRESHSPVEDIFPEATLESDDEQAERADAPSYESLTYQSMLDFSRDRVIQNIKKRPLHRRKSSKKSATSSNSMQHTTTVTTENKHKQKDLNYNSCVEIVSKRNVISDHDLQEIERVFSMQVDFKPIVSSINRSSKKKSTKLRKLSREAESESFDQKVPDRAAIFPSSSDLSCPPRNSPQSTSPIHKSNSSIVLPTGIPPRRSSLRSNQDS</sequence>
<feature type="compositionally biased region" description="Basic residues" evidence="1">
    <location>
        <begin position="430"/>
        <end position="445"/>
    </location>
</feature>
<feature type="compositionally biased region" description="Polar residues" evidence="1">
    <location>
        <begin position="677"/>
        <end position="692"/>
    </location>
</feature>
<accession>E4WUW2</accession>
<dbReference type="EMBL" id="FN653017">
    <property type="protein sequence ID" value="CBY21643.1"/>
    <property type="molecule type" value="Genomic_DNA"/>
</dbReference>
<feature type="region of interest" description="Disordered" evidence="1">
    <location>
        <begin position="492"/>
        <end position="529"/>
    </location>
</feature>
<feature type="region of interest" description="Disordered" evidence="1">
    <location>
        <begin position="339"/>
        <end position="458"/>
    </location>
</feature>
<evidence type="ECO:0000313" key="2">
    <source>
        <dbReference type="EMBL" id="CBY21643.1"/>
    </source>
</evidence>
<dbReference type="OrthoDB" id="10551435at2759"/>
<feature type="compositionally biased region" description="Basic and acidic residues" evidence="1">
    <location>
        <begin position="217"/>
        <end position="226"/>
    </location>
</feature>
<dbReference type="AlphaFoldDB" id="E4WUW2"/>
<feature type="compositionally biased region" description="Basic residues" evidence="1">
    <location>
        <begin position="633"/>
        <end position="643"/>
    </location>
</feature>
<dbReference type="Proteomes" id="UP000001307">
    <property type="component" value="Unassembled WGS sequence"/>
</dbReference>
<feature type="compositionally biased region" description="Acidic residues" evidence="1">
    <location>
        <begin position="150"/>
        <end position="159"/>
    </location>
</feature>
<feature type="compositionally biased region" description="Basic and acidic residues" evidence="1">
    <location>
        <begin position="644"/>
        <end position="659"/>
    </location>
</feature>
<feature type="compositionally biased region" description="Basic residues" evidence="1">
    <location>
        <begin position="207"/>
        <end position="216"/>
    </location>
</feature>
<evidence type="ECO:0000313" key="3">
    <source>
        <dbReference type="Proteomes" id="UP000001307"/>
    </source>
</evidence>
<organism evidence="2 3">
    <name type="scientific">Oikopleura dioica</name>
    <name type="common">Tunicate</name>
    <dbReference type="NCBI Taxonomy" id="34765"/>
    <lineage>
        <taxon>Eukaryota</taxon>
        <taxon>Metazoa</taxon>
        <taxon>Chordata</taxon>
        <taxon>Tunicata</taxon>
        <taxon>Appendicularia</taxon>
        <taxon>Copelata</taxon>
        <taxon>Oikopleuridae</taxon>
        <taxon>Oikopleura</taxon>
    </lineage>
</organism>
<dbReference type="InParanoid" id="E4WUW2"/>
<feature type="compositionally biased region" description="Polar residues" evidence="1">
    <location>
        <begin position="189"/>
        <end position="204"/>
    </location>
</feature>